<evidence type="ECO:0000313" key="1">
    <source>
        <dbReference type="EMBL" id="KAG1823684.1"/>
    </source>
</evidence>
<dbReference type="AlphaFoldDB" id="A0A9P7EK87"/>
<reference evidence="1" key="1">
    <citation type="journal article" date="2020" name="New Phytol.">
        <title>Comparative genomics reveals dynamic genome evolution in host specialist ectomycorrhizal fungi.</title>
        <authorList>
            <person name="Lofgren L.A."/>
            <person name="Nguyen N.H."/>
            <person name="Vilgalys R."/>
            <person name="Ruytinx J."/>
            <person name="Liao H.L."/>
            <person name="Branco S."/>
            <person name="Kuo A."/>
            <person name="LaButti K."/>
            <person name="Lipzen A."/>
            <person name="Andreopoulos W."/>
            <person name="Pangilinan J."/>
            <person name="Riley R."/>
            <person name="Hundley H."/>
            <person name="Na H."/>
            <person name="Barry K."/>
            <person name="Grigoriev I.V."/>
            <person name="Stajich J.E."/>
            <person name="Kennedy P.G."/>
        </authorList>
    </citation>
    <scope>NUCLEOTIDE SEQUENCE</scope>
    <source>
        <strain evidence="1">MN1</strain>
    </source>
</reference>
<proteinExistence type="predicted"/>
<gene>
    <name evidence="1" type="ORF">BJ212DRAFT_1585146</name>
</gene>
<comment type="caution">
    <text evidence="1">The sequence shown here is derived from an EMBL/GenBank/DDBJ whole genome shotgun (WGS) entry which is preliminary data.</text>
</comment>
<dbReference type="EMBL" id="JABBWG010000004">
    <property type="protein sequence ID" value="KAG1823684.1"/>
    <property type="molecule type" value="Genomic_DNA"/>
</dbReference>
<keyword evidence="2" id="KW-1185">Reference proteome</keyword>
<dbReference type="Proteomes" id="UP000807769">
    <property type="component" value="Unassembled WGS sequence"/>
</dbReference>
<name>A0A9P7EK87_9AGAM</name>
<dbReference type="GeneID" id="64636370"/>
<dbReference type="RefSeq" id="XP_041197744.1">
    <property type="nucleotide sequence ID" value="XM_041342354.1"/>
</dbReference>
<evidence type="ECO:0000313" key="2">
    <source>
        <dbReference type="Proteomes" id="UP000807769"/>
    </source>
</evidence>
<organism evidence="1 2">
    <name type="scientific">Suillus subaureus</name>
    <dbReference type="NCBI Taxonomy" id="48587"/>
    <lineage>
        <taxon>Eukaryota</taxon>
        <taxon>Fungi</taxon>
        <taxon>Dikarya</taxon>
        <taxon>Basidiomycota</taxon>
        <taxon>Agaricomycotina</taxon>
        <taxon>Agaricomycetes</taxon>
        <taxon>Agaricomycetidae</taxon>
        <taxon>Boletales</taxon>
        <taxon>Suillineae</taxon>
        <taxon>Suillaceae</taxon>
        <taxon>Suillus</taxon>
    </lineage>
</organism>
<protein>
    <submittedName>
        <fullName evidence="1">Uncharacterized protein</fullName>
    </submittedName>
</protein>
<accession>A0A9P7EK87</accession>
<sequence length="184" mass="20356">MSEQLQTALRMPVNSKITHIVINAEPAGNWESGTGLMAILPSSTGTREDVNIMEAAGFMHDLQRDLELVITDRLAYYHHDLIRDPQQKPLNIVGPIGIGETSKSTLQSAHYHILLWGKMSPVPMSADAAFLQRTAKRTQTVRISGRDRRSELLLAIVSPMTNCTLLLCAKRAVEPKLGRSQEST</sequence>